<sequence>MPGQGHQQGRDRLDSQGAGSAPATRLHLQASRFAPRKLPPPGKCTPSRAPTLPFVRDARNRIRGQRPLRPPNLDTGGDSVARTYREPPGERERGGGARARPSAPVRCLLWPSASLVRGPVSGSGSRSPPLSPARAGLGRRLSLSERRAPPLVLPGPRRPLPLVSARGAWPQRAQLPRPPPHASRAQRLRRQPSLRRFLRSGDGGQDLQASKDREEKSYRLSAQSLTQGLNPQTTRS</sequence>
<dbReference type="GeneID" id="128778590"/>
<evidence type="ECO:0000313" key="2">
    <source>
        <dbReference type="Proteomes" id="UP001165780"/>
    </source>
</evidence>
<organism evidence="2 3">
    <name type="scientific">Panthera pardus</name>
    <name type="common">Leopard</name>
    <name type="synonym">Felis pardus</name>
    <dbReference type="NCBI Taxonomy" id="9691"/>
    <lineage>
        <taxon>Eukaryota</taxon>
        <taxon>Metazoa</taxon>
        <taxon>Chordata</taxon>
        <taxon>Craniata</taxon>
        <taxon>Vertebrata</taxon>
        <taxon>Euteleostomi</taxon>
        <taxon>Mammalia</taxon>
        <taxon>Eutheria</taxon>
        <taxon>Laurasiatheria</taxon>
        <taxon>Carnivora</taxon>
        <taxon>Feliformia</taxon>
        <taxon>Felidae</taxon>
        <taxon>Pantherinae</taxon>
        <taxon>Panthera</taxon>
    </lineage>
</organism>
<evidence type="ECO:0000313" key="3">
    <source>
        <dbReference type="RefSeq" id="XP_053763977.1"/>
    </source>
</evidence>
<evidence type="ECO:0000256" key="1">
    <source>
        <dbReference type="SAM" id="MobiDB-lite"/>
    </source>
</evidence>
<dbReference type="RefSeq" id="XP_053763977.1">
    <property type="nucleotide sequence ID" value="XM_053908002.1"/>
</dbReference>
<feature type="compositionally biased region" description="Polar residues" evidence="1">
    <location>
        <begin position="220"/>
        <end position="236"/>
    </location>
</feature>
<dbReference type="AlphaFoldDB" id="A0A9W2VZ11"/>
<feature type="compositionally biased region" description="Basic and acidic residues" evidence="1">
    <location>
        <begin position="83"/>
        <end position="95"/>
    </location>
</feature>
<protein>
    <submittedName>
        <fullName evidence="3">Uncharacterized protein LOC128778590</fullName>
    </submittedName>
</protein>
<feature type="compositionally biased region" description="Low complexity" evidence="1">
    <location>
        <begin position="116"/>
        <end position="141"/>
    </location>
</feature>
<accession>A0A9W2VZ11</accession>
<proteinExistence type="predicted"/>
<dbReference type="Proteomes" id="UP001165780">
    <property type="component" value="Unplaced"/>
</dbReference>
<feature type="compositionally biased region" description="Basic and acidic residues" evidence="1">
    <location>
        <begin position="209"/>
        <end position="218"/>
    </location>
</feature>
<feature type="region of interest" description="Disordered" evidence="1">
    <location>
        <begin position="1"/>
        <end position="104"/>
    </location>
</feature>
<name>A0A9W2VZ11_PANPR</name>
<gene>
    <name evidence="3" type="primary">LOC128778590</name>
</gene>
<feature type="region of interest" description="Disordered" evidence="1">
    <location>
        <begin position="116"/>
        <end position="236"/>
    </location>
</feature>
<keyword evidence="2" id="KW-1185">Reference proteome</keyword>
<reference evidence="3" key="1">
    <citation type="submission" date="2025-08" db="UniProtKB">
        <authorList>
            <consortium name="RefSeq"/>
        </authorList>
    </citation>
    <scope>IDENTIFICATION</scope>
    <source>
        <tissue evidence="3">Whole blood</tissue>
    </source>
</reference>
<feature type="compositionally biased region" description="Basic residues" evidence="1">
    <location>
        <begin position="184"/>
        <end position="198"/>
    </location>
</feature>